<comment type="caution">
    <text evidence="1">The sequence shown here is derived from an EMBL/GenBank/DDBJ whole genome shotgun (WGS) entry which is preliminary data.</text>
</comment>
<name>A0A6A4NNP3_LUPAL</name>
<proteinExistence type="predicted"/>
<reference evidence="2" key="1">
    <citation type="journal article" date="2020" name="Nat. Commun.">
        <title>Genome sequence of the cluster root forming white lupin.</title>
        <authorList>
            <person name="Hufnagel B."/>
            <person name="Marques A."/>
            <person name="Soriano A."/>
            <person name="Marques L."/>
            <person name="Divol F."/>
            <person name="Doumas P."/>
            <person name="Sallet E."/>
            <person name="Mancinotti D."/>
            <person name="Carrere S."/>
            <person name="Marande W."/>
            <person name="Arribat S."/>
            <person name="Keller J."/>
            <person name="Huneau C."/>
            <person name="Blein T."/>
            <person name="Aime D."/>
            <person name="Laguerre M."/>
            <person name="Taylor J."/>
            <person name="Schubert V."/>
            <person name="Nelson M."/>
            <person name="Geu-Flores F."/>
            <person name="Crespi M."/>
            <person name="Gallardo-Guerrero K."/>
            <person name="Delaux P.-M."/>
            <person name="Salse J."/>
            <person name="Berges H."/>
            <person name="Guyot R."/>
            <person name="Gouzy J."/>
            <person name="Peret B."/>
        </authorList>
    </citation>
    <scope>NUCLEOTIDE SEQUENCE [LARGE SCALE GENOMIC DNA]</scope>
    <source>
        <strain evidence="2">cv. Amiga</strain>
    </source>
</reference>
<gene>
    <name evidence="1" type="ORF">Lalb_Chr19g0128241</name>
</gene>
<dbReference type="AlphaFoldDB" id="A0A6A4NNP3"/>
<dbReference type="EMBL" id="WOCE01000019">
    <property type="protein sequence ID" value="KAE9592335.1"/>
    <property type="molecule type" value="Genomic_DNA"/>
</dbReference>
<accession>A0A6A4NNP3</accession>
<sequence length="77" mass="9179">MVPNTPNQNSFSALPIREKMKVPREIKDLVEEDHHTKTSLRRHTQRTYLRTWIQVSGSFREVLIRSFRSLLIKSFIL</sequence>
<evidence type="ECO:0000313" key="1">
    <source>
        <dbReference type="EMBL" id="KAE9592335.1"/>
    </source>
</evidence>
<evidence type="ECO:0000313" key="2">
    <source>
        <dbReference type="Proteomes" id="UP000447434"/>
    </source>
</evidence>
<organism evidence="1 2">
    <name type="scientific">Lupinus albus</name>
    <name type="common">White lupine</name>
    <name type="synonym">Lupinus termis</name>
    <dbReference type="NCBI Taxonomy" id="3870"/>
    <lineage>
        <taxon>Eukaryota</taxon>
        <taxon>Viridiplantae</taxon>
        <taxon>Streptophyta</taxon>
        <taxon>Embryophyta</taxon>
        <taxon>Tracheophyta</taxon>
        <taxon>Spermatophyta</taxon>
        <taxon>Magnoliopsida</taxon>
        <taxon>eudicotyledons</taxon>
        <taxon>Gunneridae</taxon>
        <taxon>Pentapetalae</taxon>
        <taxon>rosids</taxon>
        <taxon>fabids</taxon>
        <taxon>Fabales</taxon>
        <taxon>Fabaceae</taxon>
        <taxon>Papilionoideae</taxon>
        <taxon>50 kb inversion clade</taxon>
        <taxon>genistoids sensu lato</taxon>
        <taxon>core genistoids</taxon>
        <taxon>Genisteae</taxon>
        <taxon>Lupinus</taxon>
    </lineage>
</organism>
<protein>
    <submittedName>
        <fullName evidence="1">Uncharacterized protein</fullName>
    </submittedName>
</protein>
<dbReference type="Proteomes" id="UP000447434">
    <property type="component" value="Chromosome 19"/>
</dbReference>
<keyword evidence="2" id="KW-1185">Reference proteome</keyword>